<sequence length="297" mass="33764">MANRYSALHQEFLWREEVLYLHNLWRQGPSGASPSRPKTNPNSTRNYLRPAPSFKPNKHWNRHHRRKKAVVSKKEWPCETDPKLNSGPGVTGWPRPLPKPVPPAPTAEDIDTAAAFCAQRNGVEAYKLFFSRKGRDGSVEEGDEGSELEEEDEEVMEERAFKFFIDVFTKDDDLRKCYELNSQKGEFLCLVCRASGLKKERTYGRCADLVQHCSSLAKTGRRGAHRGLARAICRVVGWNFSRLPMFVLDTEDTLGQALARDSCQEKELVSWMDVETIAGVRATLWGDFLKFSAELAN</sequence>
<keyword evidence="3" id="KW-1185">Reference proteome</keyword>
<dbReference type="Proteomes" id="UP000636800">
    <property type="component" value="Chromosome 6"/>
</dbReference>
<dbReference type="EMBL" id="JADCNL010000006">
    <property type="protein sequence ID" value="KAG0475963.1"/>
    <property type="molecule type" value="Genomic_DNA"/>
</dbReference>
<dbReference type="AlphaFoldDB" id="A0A835QQI2"/>
<dbReference type="PANTHER" id="PTHR34546:SF3">
    <property type="entry name" value="OS06G0153600 PROTEIN"/>
    <property type="match status" value="1"/>
</dbReference>
<reference evidence="2 3" key="1">
    <citation type="journal article" date="2020" name="Nat. Food">
        <title>A phased Vanilla planifolia genome enables genetic improvement of flavour and production.</title>
        <authorList>
            <person name="Hasing T."/>
            <person name="Tang H."/>
            <person name="Brym M."/>
            <person name="Khazi F."/>
            <person name="Huang T."/>
            <person name="Chambers A.H."/>
        </authorList>
    </citation>
    <scope>NUCLEOTIDE SEQUENCE [LARGE SCALE GENOMIC DNA]</scope>
    <source>
        <tissue evidence="2">Leaf</tissue>
    </source>
</reference>
<organism evidence="2 3">
    <name type="scientific">Vanilla planifolia</name>
    <name type="common">Vanilla</name>
    <dbReference type="NCBI Taxonomy" id="51239"/>
    <lineage>
        <taxon>Eukaryota</taxon>
        <taxon>Viridiplantae</taxon>
        <taxon>Streptophyta</taxon>
        <taxon>Embryophyta</taxon>
        <taxon>Tracheophyta</taxon>
        <taxon>Spermatophyta</taxon>
        <taxon>Magnoliopsida</taxon>
        <taxon>Liliopsida</taxon>
        <taxon>Asparagales</taxon>
        <taxon>Orchidaceae</taxon>
        <taxon>Vanilloideae</taxon>
        <taxon>Vanilleae</taxon>
        <taxon>Vanilla</taxon>
    </lineage>
</organism>
<feature type="compositionally biased region" description="Basic residues" evidence="1">
    <location>
        <begin position="56"/>
        <end position="71"/>
    </location>
</feature>
<name>A0A835QQI2_VANPL</name>
<gene>
    <name evidence="2" type="ORF">HPP92_012804</name>
</gene>
<feature type="region of interest" description="Disordered" evidence="1">
    <location>
        <begin position="28"/>
        <end position="96"/>
    </location>
</feature>
<accession>A0A835QQI2</accession>
<dbReference type="PANTHER" id="PTHR34546">
    <property type="entry name" value="OS06G0153600 PROTEIN"/>
    <property type="match status" value="1"/>
</dbReference>
<feature type="compositionally biased region" description="Polar residues" evidence="1">
    <location>
        <begin position="30"/>
        <end position="46"/>
    </location>
</feature>
<proteinExistence type="predicted"/>
<protein>
    <submittedName>
        <fullName evidence="2">Uncharacterized protein</fullName>
    </submittedName>
</protein>
<evidence type="ECO:0000313" key="3">
    <source>
        <dbReference type="Proteomes" id="UP000636800"/>
    </source>
</evidence>
<evidence type="ECO:0000256" key="1">
    <source>
        <dbReference type="SAM" id="MobiDB-lite"/>
    </source>
</evidence>
<feature type="compositionally biased region" description="Basic and acidic residues" evidence="1">
    <location>
        <begin position="72"/>
        <end position="82"/>
    </location>
</feature>
<evidence type="ECO:0000313" key="2">
    <source>
        <dbReference type="EMBL" id="KAG0475963.1"/>
    </source>
</evidence>
<comment type="caution">
    <text evidence="2">The sequence shown here is derived from an EMBL/GenBank/DDBJ whole genome shotgun (WGS) entry which is preliminary data.</text>
</comment>